<organism evidence="2 3">
    <name type="scientific">Frankia alni (strain DSM 45986 / CECT 9034 / ACN14a)</name>
    <dbReference type="NCBI Taxonomy" id="326424"/>
    <lineage>
        <taxon>Bacteria</taxon>
        <taxon>Bacillati</taxon>
        <taxon>Actinomycetota</taxon>
        <taxon>Actinomycetes</taxon>
        <taxon>Frankiales</taxon>
        <taxon>Frankiaceae</taxon>
        <taxon>Frankia</taxon>
    </lineage>
</organism>
<feature type="region of interest" description="Disordered" evidence="1">
    <location>
        <begin position="102"/>
        <end position="133"/>
    </location>
</feature>
<protein>
    <submittedName>
        <fullName evidence="2">Uncharacterized protein</fullName>
    </submittedName>
</protein>
<dbReference type="Pfam" id="PF19760">
    <property type="entry name" value="DUF6247"/>
    <property type="match status" value="1"/>
</dbReference>
<evidence type="ECO:0000256" key="1">
    <source>
        <dbReference type="SAM" id="MobiDB-lite"/>
    </source>
</evidence>
<dbReference type="HOGENOM" id="CLU_163253_0_0_11"/>
<evidence type="ECO:0000313" key="3">
    <source>
        <dbReference type="Proteomes" id="UP000000657"/>
    </source>
</evidence>
<keyword evidence="3" id="KW-1185">Reference proteome</keyword>
<dbReference type="STRING" id="326424.FRAAL6491"/>
<dbReference type="AlphaFoldDB" id="Q0RBS0"/>
<dbReference type="KEGG" id="fal:FRAAL6491"/>
<sequence>MPRPRGVGMMVLMADTIPIHGVRNRIAKNGPAIRAALHPGDREKFVAELRIALAGADDSLDLVPVAAVIDKWWSRAVLTANPEIEAGALADRRRLEAGDLTVLGGTTSHPAGDPEVTDPQAHDPLGHLRRATA</sequence>
<proteinExistence type="predicted"/>
<accession>Q0RBS0</accession>
<evidence type="ECO:0000313" key="2">
    <source>
        <dbReference type="EMBL" id="CAJ65114.1"/>
    </source>
</evidence>
<name>Q0RBS0_FRAAA</name>
<dbReference type="Proteomes" id="UP000000657">
    <property type="component" value="Chromosome"/>
</dbReference>
<reference evidence="2 3" key="1">
    <citation type="journal article" date="2007" name="Genome Res.">
        <title>Genome characteristics of facultatively symbiotic Frankia sp. strains reflect host range and host plant biogeography.</title>
        <authorList>
            <person name="Normand P."/>
            <person name="Lapierre P."/>
            <person name="Tisa L.S."/>
            <person name="Gogarten J.P."/>
            <person name="Alloisio N."/>
            <person name="Bagnarol E."/>
            <person name="Bassi C.A."/>
            <person name="Berry A.M."/>
            <person name="Bickhart D.M."/>
            <person name="Choisne N."/>
            <person name="Couloux A."/>
            <person name="Cournoyer B."/>
            <person name="Cruveiller S."/>
            <person name="Daubin V."/>
            <person name="Demange N."/>
            <person name="Francino M.P."/>
            <person name="Goltsman E."/>
            <person name="Huang Y."/>
            <person name="Kopp O.R."/>
            <person name="Labarre L."/>
            <person name="Lapidus A."/>
            <person name="Lavire C."/>
            <person name="Marechal J."/>
            <person name="Martinez M."/>
            <person name="Mastronunzio J.E."/>
            <person name="Mullin B.C."/>
            <person name="Niemann J."/>
            <person name="Pujic P."/>
            <person name="Rawnsley T."/>
            <person name="Rouy Z."/>
            <person name="Schenowitz C."/>
            <person name="Sellstedt A."/>
            <person name="Tavares F."/>
            <person name="Tomkins J.P."/>
            <person name="Vallenet D."/>
            <person name="Valverde C."/>
            <person name="Wall L.G."/>
            <person name="Wang Y."/>
            <person name="Medigue C."/>
            <person name="Benson D.R."/>
        </authorList>
    </citation>
    <scope>NUCLEOTIDE SEQUENCE [LARGE SCALE GENOMIC DNA]</scope>
    <source>
        <strain evidence="3">DSM 45986 / CECT 9034 / ACN14a</strain>
    </source>
</reference>
<gene>
    <name evidence="2" type="ordered locus">FRAAL6491</name>
</gene>
<dbReference type="EMBL" id="CT573213">
    <property type="protein sequence ID" value="CAJ65114.1"/>
    <property type="molecule type" value="Genomic_DNA"/>
</dbReference>
<dbReference type="InterPro" id="IPR046214">
    <property type="entry name" value="DUF6247"/>
</dbReference>